<proteinExistence type="predicted"/>
<dbReference type="InterPro" id="IPR052181">
    <property type="entry name" value="5hmC_binding"/>
</dbReference>
<dbReference type="SUPFAM" id="SSF88697">
    <property type="entry name" value="PUA domain-like"/>
    <property type="match status" value="1"/>
</dbReference>
<reference evidence="3 4" key="1">
    <citation type="journal article" date="2013" name="BMC Genomics">
        <title>Genomes of "Spiribacter", a streamlined, successful halophilic bacterium.</title>
        <authorList>
            <person name="Lopez-Perez M."/>
            <person name="Ghai R."/>
            <person name="Leon M.J."/>
            <person name="Rodriguez-Olmos A."/>
            <person name="Copa-Patino J.L."/>
            <person name="Soliveri J."/>
            <person name="Sanchez-Porro C."/>
            <person name="Ventosa A."/>
            <person name="Rodriguez-Valera F."/>
        </authorList>
    </citation>
    <scope>NUCLEOTIDE SEQUENCE [LARGE SCALE GENOMIC DNA]</scope>
    <source>
        <strain evidence="3 4">UAH-SP71</strain>
    </source>
</reference>
<evidence type="ECO:0000259" key="2">
    <source>
        <dbReference type="Pfam" id="PF01878"/>
    </source>
</evidence>
<dbReference type="KEGG" id="spiu:SPICUR_09295"/>
<dbReference type="InterPro" id="IPR047197">
    <property type="entry name" value="THYN1-like_EVE"/>
</dbReference>
<dbReference type="PATRIC" id="fig|1335757.3.peg.1814"/>
<dbReference type="Gene3D" id="3.10.590.10">
    <property type="entry name" value="ph1033 like domains"/>
    <property type="match status" value="1"/>
</dbReference>
<dbReference type="PANTHER" id="PTHR14087:SF7">
    <property type="entry name" value="THYMOCYTE NUCLEAR PROTEIN 1"/>
    <property type="match status" value="1"/>
</dbReference>
<evidence type="ECO:0000256" key="1">
    <source>
        <dbReference type="ARBA" id="ARBA00022553"/>
    </source>
</evidence>
<dbReference type="PANTHER" id="PTHR14087">
    <property type="entry name" value="THYMOCYTE NUCLEAR PROTEIN 1"/>
    <property type="match status" value="1"/>
</dbReference>
<dbReference type="FunFam" id="3.10.590.10:FF:000003">
    <property type="entry name" value="Thymocyte nuclear protein 1"/>
    <property type="match status" value="1"/>
</dbReference>
<dbReference type="eggNOG" id="COG2947">
    <property type="taxonomic scope" value="Bacteria"/>
</dbReference>
<dbReference type="InterPro" id="IPR002740">
    <property type="entry name" value="EVE_domain"/>
</dbReference>
<gene>
    <name evidence="3" type="ORF">SPICUR_09295</name>
</gene>
<accession>U5T5P3</accession>
<dbReference type="AlphaFoldDB" id="U5T5P3"/>
<evidence type="ECO:0000313" key="4">
    <source>
        <dbReference type="Proteomes" id="UP000017640"/>
    </source>
</evidence>
<evidence type="ECO:0000313" key="3">
    <source>
        <dbReference type="EMBL" id="AGY92780.1"/>
    </source>
</evidence>
<sequence>MDTAMAYWLMKSEPDVYGIDHLAAEPDGTEHWDGIRNYQVRNLFRDRFQPGDQAFFYHSNTKVPGIVGIMEVVSEAYPDHTAFDPDEKYYDPKSDPDHPRWLMVDVRYIRHLDRLITLAELKADPALADMRLVQRGNRLSVMPVSEVEWQHILDMEKQDGNDNR</sequence>
<dbReference type="EMBL" id="CP005990">
    <property type="protein sequence ID" value="AGY92780.1"/>
    <property type="molecule type" value="Genomic_DNA"/>
</dbReference>
<dbReference type="CDD" id="cd21133">
    <property type="entry name" value="EVE"/>
    <property type="match status" value="1"/>
</dbReference>
<dbReference type="Proteomes" id="UP000017640">
    <property type="component" value="Chromosome"/>
</dbReference>
<name>U5T5P3_9GAMM</name>
<feature type="domain" description="EVE" evidence="2">
    <location>
        <begin position="6"/>
        <end position="155"/>
    </location>
</feature>
<keyword evidence="1" id="KW-0597">Phosphoprotein</keyword>
<dbReference type="STRING" id="1335757.SPICUR_09295"/>
<dbReference type="Pfam" id="PF01878">
    <property type="entry name" value="EVE"/>
    <property type="match status" value="1"/>
</dbReference>
<dbReference type="HOGENOM" id="CLU_041799_2_2_6"/>
<keyword evidence="4" id="KW-1185">Reference proteome</keyword>
<protein>
    <recommendedName>
        <fullName evidence="2">EVE domain-containing protein</fullName>
    </recommendedName>
</protein>
<dbReference type="InterPro" id="IPR015947">
    <property type="entry name" value="PUA-like_sf"/>
</dbReference>
<organism evidence="3 4">
    <name type="scientific">Spiribacter curvatus</name>
    <dbReference type="NCBI Taxonomy" id="1335757"/>
    <lineage>
        <taxon>Bacteria</taxon>
        <taxon>Pseudomonadati</taxon>
        <taxon>Pseudomonadota</taxon>
        <taxon>Gammaproteobacteria</taxon>
        <taxon>Chromatiales</taxon>
        <taxon>Ectothiorhodospiraceae</taxon>
        <taxon>Spiribacter</taxon>
    </lineage>
</organism>